<evidence type="ECO:0000259" key="2">
    <source>
        <dbReference type="PROSITE" id="PS50943"/>
    </source>
</evidence>
<dbReference type="SUPFAM" id="SSF47413">
    <property type="entry name" value="lambda repressor-like DNA-binding domains"/>
    <property type="match status" value="1"/>
</dbReference>
<evidence type="ECO:0000313" key="3">
    <source>
        <dbReference type="EMBL" id="CFX99174.1"/>
    </source>
</evidence>
<sequence>MGFKEIGRKLQLAREEAGLSQEQLANMLGCAQSTLSNYEKGKRRLYLTQLENIAEILDKPIDYFMESSTNNETTSTVSSINDALDDEPELLQIINTLYTLPKERRRSVMDYIIWQKTRSS</sequence>
<dbReference type="Gene3D" id="1.10.260.40">
    <property type="entry name" value="lambda repressor-like DNA-binding domains"/>
    <property type="match status" value="1"/>
</dbReference>
<accession>A0A0E4GC02</accession>
<organism evidence="3 4">
    <name type="scientific">Syntrophomonas zehnderi OL-4</name>
    <dbReference type="NCBI Taxonomy" id="690567"/>
    <lineage>
        <taxon>Bacteria</taxon>
        <taxon>Bacillati</taxon>
        <taxon>Bacillota</taxon>
        <taxon>Clostridia</taxon>
        <taxon>Eubacteriales</taxon>
        <taxon>Syntrophomonadaceae</taxon>
        <taxon>Syntrophomonas</taxon>
    </lineage>
</organism>
<dbReference type="CDD" id="cd00093">
    <property type="entry name" value="HTH_XRE"/>
    <property type="match status" value="1"/>
</dbReference>
<protein>
    <submittedName>
        <fullName evidence="3">Cro/C1-type helix-turn-helix domain</fullName>
    </submittedName>
</protein>
<feature type="domain" description="HTH cro/C1-type" evidence="2">
    <location>
        <begin position="10"/>
        <end position="64"/>
    </location>
</feature>
<evidence type="ECO:0000313" key="4">
    <source>
        <dbReference type="Proteomes" id="UP000045545"/>
    </source>
</evidence>
<dbReference type="RefSeq" id="WP_052729759.1">
    <property type="nucleotide sequence ID" value="NZ_CGIH01000040.1"/>
</dbReference>
<dbReference type="PANTHER" id="PTHR46558">
    <property type="entry name" value="TRACRIPTIONAL REGULATORY PROTEIN-RELATED-RELATED"/>
    <property type="match status" value="1"/>
</dbReference>
<dbReference type="AlphaFoldDB" id="A0A0E4GC02"/>
<dbReference type="InterPro" id="IPR010982">
    <property type="entry name" value="Lambda_DNA-bd_dom_sf"/>
</dbReference>
<keyword evidence="4" id="KW-1185">Reference proteome</keyword>
<name>A0A0E4GC02_9FIRM</name>
<proteinExistence type="predicted"/>
<dbReference type="PROSITE" id="PS50943">
    <property type="entry name" value="HTH_CROC1"/>
    <property type="match status" value="1"/>
</dbReference>
<dbReference type="EMBL" id="CGIH01000040">
    <property type="protein sequence ID" value="CFX99174.1"/>
    <property type="molecule type" value="Genomic_DNA"/>
</dbReference>
<dbReference type="InterPro" id="IPR001387">
    <property type="entry name" value="Cro/C1-type_HTH"/>
</dbReference>
<reference evidence="3 4" key="1">
    <citation type="submission" date="2015-03" db="EMBL/GenBank/DDBJ databases">
        <authorList>
            <person name="Murphy D."/>
        </authorList>
    </citation>
    <scope>NUCLEOTIDE SEQUENCE [LARGE SCALE GENOMIC DNA]</scope>
    <source>
        <strain evidence="3 4">OL-4</strain>
    </source>
</reference>
<evidence type="ECO:0000256" key="1">
    <source>
        <dbReference type="ARBA" id="ARBA00023125"/>
    </source>
</evidence>
<dbReference type="PANTHER" id="PTHR46558:SF4">
    <property type="entry name" value="DNA-BIDING PHAGE PROTEIN"/>
    <property type="match status" value="1"/>
</dbReference>
<dbReference type="Pfam" id="PF01381">
    <property type="entry name" value="HTH_3"/>
    <property type="match status" value="1"/>
</dbReference>
<dbReference type="Proteomes" id="UP000045545">
    <property type="component" value="Unassembled WGS sequence"/>
</dbReference>
<gene>
    <name evidence="3" type="ORF">2404</name>
</gene>
<keyword evidence="1" id="KW-0238">DNA-binding</keyword>
<dbReference type="GO" id="GO:0003677">
    <property type="term" value="F:DNA binding"/>
    <property type="evidence" value="ECO:0007669"/>
    <property type="project" value="UniProtKB-KW"/>
</dbReference>
<dbReference type="OrthoDB" id="371153at2"/>
<dbReference type="SMART" id="SM00530">
    <property type="entry name" value="HTH_XRE"/>
    <property type="match status" value="1"/>
</dbReference>
<dbReference type="STRING" id="690567.2404"/>